<evidence type="ECO:0000256" key="5">
    <source>
        <dbReference type="PIRSR" id="PIRSR608080-1"/>
    </source>
</evidence>
<reference evidence="8 9" key="1">
    <citation type="journal article" date="2019" name="PLoS ONE">
        <title>Genomic analyses reveal an absence of contemporary introgressive admixture between fin whales and blue whales, despite known hybrids.</title>
        <authorList>
            <person name="Westbury M.V."/>
            <person name="Petersen B."/>
            <person name="Lorenzen E.D."/>
        </authorList>
    </citation>
    <scope>NUCLEOTIDE SEQUENCE [LARGE SCALE GENOMIC DNA]</scope>
    <source>
        <strain evidence="8">FinWhale-01</strain>
    </source>
</reference>
<dbReference type="GO" id="GO:0005509">
    <property type="term" value="F:calcium ion binding"/>
    <property type="evidence" value="ECO:0007669"/>
    <property type="project" value="UniProtKB-UniRule"/>
</dbReference>
<dbReference type="AlphaFoldDB" id="A0A643C4W0"/>
<feature type="binding site" evidence="5">
    <location>
        <position position="144"/>
    </location>
    <ligand>
        <name>Ca(2+)</name>
        <dbReference type="ChEBI" id="CHEBI:29108"/>
        <label>1</label>
    </ligand>
</feature>
<evidence type="ECO:0000313" key="9">
    <source>
        <dbReference type="Proteomes" id="UP000437017"/>
    </source>
</evidence>
<evidence type="ECO:0000259" key="7">
    <source>
        <dbReference type="PROSITE" id="PS50222"/>
    </source>
</evidence>
<comment type="function">
    <text evidence="6">In muscle, parvalbumin is thought to be involved in relaxation after contraction. It binds two calcium ions.</text>
</comment>
<gene>
    <name evidence="8" type="ORF">E2I00_003451</name>
</gene>
<feature type="binding site" evidence="5">
    <location>
        <position position="185"/>
    </location>
    <ligand>
        <name>Ca(2+)</name>
        <dbReference type="ChEBI" id="CHEBI:29108"/>
        <label>1</label>
    </ligand>
</feature>
<dbReference type="EMBL" id="SGJD01002587">
    <property type="protein sequence ID" value="KAB0395090.1"/>
    <property type="molecule type" value="Genomic_DNA"/>
</dbReference>
<dbReference type="PANTHER" id="PTHR11653:SF2">
    <property type="entry name" value="PARVALBUMIN ALPHA"/>
    <property type="match status" value="1"/>
</dbReference>
<dbReference type="CDD" id="cd16252">
    <property type="entry name" value="EFh_calglandulin_like"/>
    <property type="match status" value="1"/>
</dbReference>
<dbReference type="FunFam" id="1.10.238.10:FF:000629">
    <property type="entry name" value="Parvalbumin beta 2"/>
    <property type="match status" value="1"/>
</dbReference>
<keyword evidence="9" id="KW-1185">Reference proteome</keyword>
<evidence type="ECO:0000256" key="3">
    <source>
        <dbReference type="ARBA" id="ARBA00022737"/>
    </source>
</evidence>
<evidence type="ECO:0000313" key="8">
    <source>
        <dbReference type="EMBL" id="KAB0395090.1"/>
    </source>
</evidence>
<keyword evidence="2 5" id="KW-0479">Metal-binding</keyword>
<feature type="domain" description="EF-hand" evidence="7">
    <location>
        <begin position="127"/>
        <end position="162"/>
    </location>
</feature>
<protein>
    <recommendedName>
        <fullName evidence="6">Parvalbumin</fullName>
    </recommendedName>
</protein>
<dbReference type="InterPro" id="IPR008080">
    <property type="entry name" value="Parvalbumin"/>
</dbReference>
<feature type="binding site" evidence="5">
    <location>
        <position position="140"/>
    </location>
    <ligand>
        <name>Ca(2+)</name>
        <dbReference type="ChEBI" id="CHEBI:29108"/>
        <label>1</label>
    </ligand>
</feature>
<organism evidence="8 9">
    <name type="scientific">Balaenoptera physalus</name>
    <name type="common">Fin whale</name>
    <name type="synonym">Balaena physalus</name>
    <dbReference type="NCBI Taxonomy" id="9770"/>
    <lineage>
        <taxon>Eukaryota</taxon>
        <taxon>Metazoa</taxon>
        <taxon>Chordata</taxon>
        <taxon>Craniata</taxon>
        <taxon>Vertebrata</taxon>
        <taxon>Euteleostomi</taxon>
        <taxon>Mammalia</taxon>
        <taxon>Eutheria</taxon>
        <taxon>Laurasiatheria</taxon>
        <taxon>Artiodactyla</taxon>
        <taxon>Whippomorpha</taxon>
        <taxon>Cetacea</taxon>
        <taxon>Mysticeti</taxon>
        <taxon>Balaenopteridae</taxon>
        <taxon>Balaenoptera</taxon>
    </lineage>
</organism>
<feature type="binding site" evidence="5">
    <location>
        <position position="146"/>
    </location>
    <ligand>
        <name>Ca(2+)</name>
        <dbReference type="ChEBI" id="CHEBI:29108"/>
        <label>1</label>
    </ligand>
</feature>
<sequence>AWARGPLQGRGPRVLGKLTLPATLCSPRPAWGLGAWGPHSRARSWHQAESRQSTFSCPAHLPSRLPVPCRARMDEDFSSQMKKMTMAMGTSLSDKDIDLLPTDMRHHGSFNYIKFFEYMQKFQASGQQESVIRKAFQTLDKDKSGFIEWNETKYILRIIPSSGPTTPLTDEEAEAVIQAADMDGDGRIDFEGGAAEMRGAGIPLRTFLPPTPRHSHSVCSTSRACLCAGLTRLPTARREPHPPKLTATCGGHHRPCSQRGKLSLRDAEGAWASHRAQGSCCRFLSRGEVAQAGFGEGRGGRLDGGFPRWGGRFEAETRA</sequence>
<dbReference type="Pfam" id="PF13499">
    <property type="entry name" value="EF-hand_7"/>
    <property type="match status" value="1"/>
</dbReference>
<comment type="caution">
    <text evidence="8">The sequence shown here is derived from an EMBL/GenBank/DDBJ whole genome shotgun (WGS) entry which is preliminary data.</text>
</comment>
<feature type="binding site" evidence="5">
    <location>
        <position position="151"/>
    </location>
    <ligand>
        <name>Ca(2+)</name>
        <dbReference type="ChEBI" id="CHEBI:29108"/>
        <label>1</label>
    </ligand>
</feature>
<dbReference type="InterPro" id="IPR002048">
    <property type="entry name" value="EF_hand_dom"/>
</dbReference>
<evidence type="ECO:0000256" key="4">
    <source>
        <dbReference type="ARBA" id="ARBA00022837"/>
    </source>
</evidence>
<dbReference type="SUPFAM" id="SSF47473">
    <property type="entry name" value="EF-hand"/>
    <property type="match status" value="1"/>
</dbReference>
<dbReference type="PRINTS" id="PR01697">
    <property type="entry name" value="PARVALBUMIN"/>
</dbReference>
<name>A0A643C4W0_BALPH</name>
<dbReference type="InterPro" id="IPR011992">
    <property type="entry name" value="EF-hand-dom_pair"/>
</dbReference>
<dbReference type="SMART" id="SM00054">
    <property type="entry name" value="EFh"/>
    <property type="match status" value="2"/>
</dbReference>
<feature type="binding site" evidence="5">
    <location>
        <position position="181"/>
    </location>
    <ligand>
        <name>Ca(2+)</name>
        <dbReference type="ChEBI" id="CHEBI:29108"/>
        <label>1</label>
    </ligand>
</feature>
<dbReference type="Proteomes" id="UP000437017">
    <property type="component" value="Unassembled WGS sequence"/>
</dbReference>
<dbReference type="Gene3D" id="1.10.238.10">
    <property type="entry name" value="EF-hand"/>
    <property type="match status" value="1"/>
</dbReference>
<dbReference type="OrthoDB" id="26525at2759"/>
<evidence type="ECO:0000256" key="2">
    <source>
        <dbReference type="ARBA" id="ARBA00022723"/>
    </source>
</evidence>
<keyword evidence="3" id="KW-0677">Repeat</keyword>
<comment type="similarity">
    <text evidence="1 6">Belongs to the parvalbumin family.</text>
</comment>
<dbReference type="PROSITE" id="PS50222">
    <property type="entry name" value="EF_HAND_2"/>
    <property type="match status" value="1"/>
</dbReference>
<accession>A0A643C4W0</accession>
<evidence type="ECO:0000256" key="1">
    <source>
        <dbReference type="ARBA" id="ARBA00009753"/>
    </source>
</evidence>
<feature type="non-terminal residue" evidence="8">
    <location>
        <position position="1"/>
    </location>
</feature>
<feature type="binding site" evidence="5">
    <location>
        <position position="183"/>
    </location>
    <ligand>
        <name>Ca(2+)</name>
        <dbReference type="ChEBI" id="CHEBI:29108"/>
        <label>1</label>
    </ligand>
</feature>
<evidence type="ECO:0000256" key="6">
    <source>
        <dbReference type="RuleBase" id="RU368048"/>
    </source>
</evidence>
<feature type="binding site" evidence="5">
    <location>
        <position position="142"/>
    </location>
    <ligand>
        <name>Ca(2+)</name>
        <dbReference type="ChEBI" id="CHEBI:29108"/>
        <label>1</label>
    </ligand>
</feature>
<keyword evidence="4 5" id="KW-0106">Calcium</keyword>
<dbReference type="GO" id="GO:0005737">
    <property type="term" value="C:cytoplasm"/>
    <property type="evidence" value="ECO:0007669"/>
    <property type="project" value="TreeGrafter"/>
</dbReference>
<proteinExistence type="inferred from homology"/>
<dbReference type="PANTHER" id="PTHR11653">
    <property type="entry name" value="PARVALBUMIN ALPHA"/>
    <property type="match status" value="1"/>
</dbReference>